<reference evidence="3" key="1">
    <citation type="journal article" date="2015" name="Nat. Genet.">
        <title>The genome and transcriptome of the zoonotic hookworm Ancylostoma ceylanicum identify infection-specific gene families.</title>
        <authorList>
            <person name="Schwarz E.M."/>
            <person name="Hu Y."/>
            <person name="Antoshechkin I."/>
            <person name="Miller M.M."/>
            <person name="Sternberg P.W."/>
            <person name="Aroian R.V."/>
        </authorList>
    </citation>
    <scope>NUCLEOTIDE SEQUENCE</scope>
    <source>
        <strain evidence="3">HY135</strain>
    </source>
</reference>
<dbReference type="STRING" id="53326.A0A016W3K7"/>
<comment type="caution">
    <text evidence="2">The sequence shown here is derived from an EMBL/GenBank/DDBJ whole genome shotgun (WGS) entry which is preliminary data.</text>
</comment>
<protein>
    <submittedName>
        <fullName evidence="2">Uncharacterized protein</fullName>
    </submittedName>
</protein>
<evidence type="ECO:0000313" key="2">
    <source>
        <dbReference type="EMBL" id="EYC34434.1"/>
    </source>
</evidence>
<feature type="compositionally biased region" description="Polar residues" evidence="1">
    <location>
        <begin position="584"/>
        <end position="606"/>
    </location>
</feature>
<feature type="region of interest" description="Disordered" evidence="1">
    <location>
        <begin position="266"/>
        <end position="291"/>
    </location>
</feature>
<feature type="compositionally biased region" description="Basic and acidic residues" evidence="1">
    <location>
        <begin position="532"/>
        <end position="541"/>
    </location>
</feature>
<feature type="region of interest" description="Disordered" evidence="1">
    <location>
        <begin position="164"/>
        <end position="188"/>
    </location>
</feature>
<evidence type="ECO:0000313" key="3">
    <source>
        <dbReference type="Proteomes" id="UP000024635"/>
    </source>
</evidence>
<feature type="compositionally biased region" description="Polar residues" evidence="1">
    <location>
        <begin position="491"/>
        <end position="511"/>
    </location>
</feature>
<feature type="compositionally biased region" description="Basic and acidic residues" evidence="1">
    <location>
        <begin position="350"/>
        <end position="359"/>
    </location>
</feature>
<accession>A0A016W3K7</accession>
<dbReference type="AlphaFoldDB" id="A0A016W3K7"/>
<feature type="compositionally biased region" description="Basic and acidic residues" evidence="1">
    <location>
        <begin position="320"/>
        <end position="330"/>
    </location>
</feature>
<dbReference type="Proteomes" id="UP000024635">
    <property type="component" value="Unassembled WGS sequence"/>
</dbReference>
<feature type="compositionally biased region" description="Basic and acidic residues" evidence="1">
    <location>
        <begin position="432"/>
        <end position="449"/>
    </location>
</feature>
<sequence>MKSGFIQVLALPASGGVFTMPIDEIPEEQMDNPNQTPEAAFQEEVMESNIRLDSRDLQMIIQAVKSEPSHASQPCSSKAPTFKREGFARQHEFNSSVIRKLYPLLDFEGVGTVISEVIHDLEVRNETLAIADSHPQVFEFLDVKEKPESLKATDPSLSEFVESIKKKEQEASRKRKAPPPQQPFRRREAAWHTASLYARRMPFDIYPPMWYEPNSSRRPFPFAGLQPSPYRRAGEYKNFYKEYDNRRKSTCKNCGFSSLFKDDYADDGSSRRESAGDHLATSSSSRTVPSELDRSFLLPSSASDVSGLSRFLARSPGEQSSKKEELKKTENTSVVEAAKDTPSEPLCPKKITDKYKSIFDDEDDDDDLFDIKSKKKQEEVSVPSTKPPPKKLQESNFSKLLGEKLARGPVQPAKKETPTTISKPDSSQIVTKAKDATAKNDKTSDKDPDSYEPLHSIAKERTRGPARRPPSKRRTAVPNPVEPPTEDIKNLTVQSEANPRTAAPSTDTTRPQSEDVKELKTSTETKTVVKTKTTEDADAASKKTSTRSEVVQRSAVQSFFDADSEDDDKDENPPSKKTQETSKSEASQAKPQSTAPKVSSNITAQSLFADDDESDLSLFRKK</sequence>
<feature type="region of interest" description="Disordered" evidence="1">
    <location>
        <begin position="309"/>
        <end position="622"/>
    </location>
</feature>
<name>A0A016W3K7_9BILA</name>
<proteinExistence type="predicted"/>
<feature type="compositionally biased region" description="Polar residues" evidence="1">
    <location>
        <begin position="547"/>
        <end position="557"/>
    </location>
</feature>
<feature type="compositionally biased region" description="Basic and acidic residues" evidence="1">
    <location>
        <begin position="369"/>
        <end position="379"/>
    </location>
</feature>
<organism evidence="2 3">
    <name type="scientific">Ancylostoma ceylanicum</name>
    <dbReference type="NCBI Taxonomy" id="53326"/>
    <lineage>
        <taxon>Eukaryota</taxon>
        <taxon>Metazoa</taxon>
        <taxon>Ecdysozoa</taxon>
        <taxon>Nematoda</taxon>
        <taxon>Chromadorea</taxon>
        <taxon>Rhabditida</taxon>
        <taxon>Rhabditina</taxon>
        <taxon>Rhabditomorpha</taxon>
        <taxon>Strongyloidea</taxon>
        <taxon>Ancylostomatidae</taxon>
        <taxon>Ancylostomatinae</taxon>
        <taxon>Ancylostoma</taxon>
    </lineage>
</organism>
<dbReference type="OrthoDB" id="5872495at2759"/>
<evidence type="ECO:0000256" key="1">
    <source>
        <dbReference type="SAM" id="MobiDB-lite"/>
    </source>
</evidence>
<gene>
    <name evidence="2" type="primary">Acey_s0001.g411</name>
    <name evidence="2" type="ORF">Y032_0001g411</name>
</gene>
<feature type="compositionally biased region" description="Basic residues" evidence="1">
    <location>
        <begin position="464"/>
        <end position="475"/>
    </location>
</feature>
<keyword evidence="3" id="KW-1185">Reference proteome</keyword>
<feature type="compositionally biased region" description="Basic and acidic residues" evidence="1">
    <location>
        <begin position="266"/>
        <end position="276"/>
    </location>
</feature>
<dbReference type="EMBL" id="JARK01001337">
    <property type="protein sequence ID" value="EYC34434.1"/>
    <property type="molecule type" value="Genomic_DNA"/>
</dbReference>
<feature type="compositionally biased region" description="Basic and acidic residues" evidence="1">
    <location>
        <begin position="571"/>
        <end position="583"/>
    </location>
</feature>
<feature type="compositionally biased region" description="Polar residues" evidence="1">
    <location>
        <begin position="418"/>
        <end position="430"/>
    </location>
</feature>
<feature type="compositionally biased region" description="Basic and acidic residues" evidence="1">
    <location>
        <begin position="512"/>
        <end position="523"/>
    </location>
</feature>